<feature type="region of interest" description="Disordered" evidence="1">
    <location>
        <begin position="58"/>
        <end position="78"/>
    </location>
</feature>
<name>A0A6J5UYY1_PRUAR</name>
<dbReference type="EMBL" id="CAEKDK010000005">
    <property type="protein sequence ID" value="CAB4280634.1"/>
    <property type="molecule type" value="Genomic_DNA"/>
</dbReference>
<dbReference type="Proteomes" id="UP000507222">
    <property type="component" value="Unassembled WGS sequence"/>
</dbReference>
<organism evidence="2 3">
    <name type="scientific">Prunus armeniaca</name>
    <name type="common">Apricot</name>
    <name type="synonym">Armeniaca vulgaris</name>
    <dbReference type="NCBI Taxonomy" id="36596"/>
    <lineage>
        <taxon>Eukaryota</taxon>
        <taxon>Viridiplantae</taxon>
        <taxon>Streptophyta</taxon>
        <taxon>Embryophyta</taxon>
        <taxon>Tracheophyta</taxon>
        <taxon>Spermatophyta</taxon>
        <taxon>Magnoliopsida</taxon>
        <taxon>eudicotyledons</taxon>
        <taxon>Gunneridae</taxon>
        <taxon>Pentapetalae</taxon>
        <taxon>rosids</taxon>
        <taxon>fabids</taxon>
        <taxon>Rosales</taxon>
        <taxon>Rosaceae</taxon>
        <taxon>Amygdaloideae</taxon>
        <taxon>Amygdaleae</taxon>
        <taxon>Prunus</taxon>
    </lineage>
</organism>
<protein>
    <submittedName>
        <fullName evidence="2">Uncharacterized protein</fullName>
    </submittedName>
</protein>
<accession>A0A6J5UYY1</accession>
<reference evidence="2 3" key="1">
    <citation type="submission" date="2020-05" db="EMBL/GenBank/DDBJ databases">
        <authorList>
            <person name="Campoy J."/>
            <person name="Schneeberger K."/>
            <person name="Spophaly S."/>
        </authorList>
    </citation>
    <scope>NUCLEOTIDE SEQUENCE [LARGE SCALE GENOMIC DNA]</scope>
    <source>
        <strain evidence="2">PruArmRojPasFocal</strain>
    </source>
</reference>
<evidence type="ECO:0000313" key="2">
    <source>
        <dbReference type="EMBL" id="CAB4280634.1"/>
    </source>
</evidence>
<evidence type="ECO:0000313" key="3">
    <source>
        <dbReference type="Proteomes" id="UP000507222"/>
    </source>
</evidence>
<evidence type="ECO:0000256" key="1">
    <source>
        <dbReference type="SAM" id="MobiDB-lite"/>
    </source>
</evidence>
<proteinExistence type="predicted"/>
<gene>
    <name evidence="2" type="ORF">CURHAP_LOCUS33531</name>
</gene>
<sequence length="140" mass="16122">MKEYNPSSTLLSFDLTSFRAKTDNLIESRQSFEREVHGSGMELAMHRIFQKRGRRRADLGNPYGIQSSEGGQEKRASDHPISEPFYCIESTLIWIPFSSLQAEGQISNSELDELLSPPYLCIPATLHQDYQHRQLQKEFE</sequence>
<dbReference type="AlphaFoldDB" id="A0A6J5UYY1"/>